<proteinExistence type="predicted"/>
<dbReference type="OrthoDB" id="1352970at2"/>
<dbReference type="RefSeq" id="WP_112785201.1">
    <property type="nucleotide sequence ID" value="NZ_CP030041.1"/>
</dbReference>
<gene>
    <name evidence="1" type="ORF">DN752_17760</name>
</gene>
<evidence type="ECO:0000313" key="1">
    <source>
        <dbReference type="EMBL" id="AWW31828.1"/>
    </source>
</evidence>
<sequence>MINYTDYESYFLNLAKDYKPISHTEDSPRFAFMDIDEILSVAQTAMNMANPCMVLENPEGELEYINSNIRDTNYGAFMILQRVTIQNAEDKRLKMDNCKQIGMAIINQMFRHKVQLASGRGTGIPKMLSLFDLSQVKYNKVGPVFQNCYGWRFEINMAQGSQLQYVEDDWYSND</sequence>
<dbReference type="AlphaFoldDB" id="A0A2Z4IMJ4"/>
<name>A0A2Z4IMJ4_9BACT</name>
<dbReference type="EMBL" id="CP030041">
    <property type="protein sequence ID" value="AWW31828.1"/>
    <property type="molecule type" value="Genomic_DNA"/>
</dbReference>
<evidence type="ECO:0000313" key="2">
    <source>
        <dbReference type="Proteomes" id="UP000248688"/>
    </source>
</evidence>
<accession>A0A2Z4IMJ4</accession>
<keyword evidence="2" id="KW-1185">Reference proteome</keyword>
<protein>
    <submittedName>
        <fullName evidence="1">Uncharacterized protein</fullName>
    </submittedName>
</protein>
<dbReference type="KEGG" id="est:DN752_17760"/>
<reference evidence="1 2" key="1">
    <citation type="submission" date="2018-06" db="EMBL/GenBank/DDBJ databases">
        <title>Echinicola strongylocentroti sp. nov., isolated from a sea urchin Strongylocentrotus intermedius.</title>
        <authorList>
            <person name="Bae S.S."/>
        </authorList>
    </citation>
    <scope>NUCLEOTIDE SEQUENCE [LARGE SCALE GENOMIC DNA]</scope>
    <source>
        <strain evidence="1 2">MEBiC08714</strain>
    </source>
</reference>
<dbReference type="Proteomes" id="UP000248688">
    <property type="component" value="Chromosome"/>
</dbReference>
<organism evidence="1 2">
    <name type="scientific">Echinicola strongylocentroti</name>
    <dbReference type="NCBI Taxonomy" id="1795355"/>
    <lineage>
        <taxon>Bacteria</taxon>
        <taxon>Pseudomonadati</taxon>
        <taxon>Bacteroidota</taxon>
        <taxon>Cytophagia</taxon>
        <taxon>Cytophagales</taxon>
        <taxon>Cyclobacteriaceae</taxon>
        <taxon>Echinicola</taxon>
    </lineage>
</organism>